<dbReference type="Gene3D" id="1.10.4100.10">
    <property type="entry name" value="2-methylcitrate dehydratase PrpD"/>
    <property type="match status" value="1"/>
</dbReference>
<evidence type="ECO:0000256" key="1">
    <source>
        <dbReference type="ARBA" id="ARBA00006174"/>
    </source>
</evidence>
<dbReference type="Pfam" id="PF03972">
    <property type="entry name" value="MmgE_PrpD_N"/>
    <property type="match status" value="1"/>
</dbReference>
<dbReference type="InterPro" id="IPR042183">
    <property type="entry name" value="MmgE/PrpD_sf_1"/>
</dbReference>
<dbReference type="InterPro" id="IPR005656">
    <property type="entry name" value="MmgE_PrpD"/>
</dbReference>
<protein>
    <recommendedName>
        <fullName evidence="2">MmgE/PrpD N-terminal domain-containing protein</fullName>
    </recommendedName>
</protein>
<proteinExistence type="inferred from homology"/>
<evidence type="ECO:0000259" key="2">
    <source>
        <dbReference type="Pfam" id="PF03972"/>
    </source>
</evidence>
<dbReference type="InterPro" id="IPR045336">
    <property type="entry name" value="MmgE_PrpD_N"/>
</dbReference>
<dbReference type="EMBL" id="UINC01000799">
    <property type="protein sequence ID" value="SUZ61384.1"/>
    <property type="molecule type" value="Genomic_DNA"/>
</dbReference>
<feature type="domain" description="MmgE/PrpD N-terminal" evidence="2">
    <location>
        <begin position="9"/>
        <end position="246"/>
    </location>
</feature>
<dbReference type="PANTHER" id="PTHR16943">
    <property type="entry name" value="2-METHYLCITRATE DEHYDRATASE-RELATED"/>
    <property type="match status" value="1"/>
</dbReference>
<organism evidence="3">
    <name type="scientific">marine metagenome</name>
    <dbReference type="NCBI Taxonomy" id="408172"/>
    <lineage>
        <taxon>unclassified sequences</taxon>
        <taxon>metagenomes</taxon>
        <taxon>ecological metagenomes</taxon>
    </lineage>
</organism>
<dbReference type="PANTHER" id="PTHR16943:SF8">
    <property type="entry name" value="2-METHYLCITRATE DEHYDRATASE"/>
    <property type="match status" value="1"/>
</dbReference>
<sequence length="472" mass="51094">MPDALSRSYARFVSCLKYDDLPGQVVDKIKASVLHAMVVSIIGAQTNHGQSAIALTKEEDSKPDGATILVDGTKATRGGAAFANSKLMHATNQTDSYRMLIHPGPCIIPAALATAEISGASGEEFITALAAGYEVESRIAGDFIPSTQARGFRCSPVYGTLGAAITTGKLLGLNEDQLVTALALACTFAAGTTEGPRVSGREMMYHEPQATRSGITAALLARENLKGSETCLEGDAGFYNAFTGNNRGELTYPFSEKPGDPPPTTDLTRTVEGLGSRWELLHVTPKIYPTAGYNCPVIDLTTRSRVNNNIVPQDVESITMEMNWLETSYPSPAFPNQDRSMPGVGSTHYFIAYTWVHGRYPPLRQRIDPGLSESDADQTVADLQQRVTVIGRKDRTNFAPRITIRTWSGNEFQDEFTGNELKWDLATETSIISALFDDLPWPRAQLNSLVSIVTELDQEPSIARLIGACVPA</sequence>
<reference evidence="3" key="1">
    <citation type="submission" date="2018-05" db="EMBL/GenBank/DDBJ databases">
        <authorList>
            <person name="Lanie J.A."/>
            <person name="Ng W.-L."/>
            <person name="Kazmierczak K.M."/>
            <person name="Andrzejewski T.M."/>
            <person name="Davidsen T.M."/>
            <person name="Wayne K.J."/>
            <person name="Tettelin H."/>
            <person name="Glass J.I."/>
            <person name="Rusch D."/>
            <person name="Podicherti R."/>
            <person name="Tsui H.-C.T."/>
            <person name="Winkler M.E."/>
        </authorList>
    </citation>
    <scope>NUCLEOTIDE SEQUENCE</scope>
</reference>
<dbReference type="InterPro" id="IPR036148">
    <property type="entry name" value="MmgE/PrpD_sf"/>
</dbReference>
<dbReference type="SUPFAM" id="SSF103378">
    <property type="entry name" value="2-methylcitrate dehydratase PrpD"/>
    <property type="match status" value="1"/>
</dbReference>
<name>A0A381P4A4_9ZZZZ</name>
<accession>A0A381P4A4</accession>
<gene>
    <name evidence="3" type="ORF">METZ01_LOCUS14238</name>
</gene>
<evidence type="ECO:0000313" key="3">
    <source>
        <dbReference type="EMBL" id="SUZ61384.1"/>
    </source>
</evidence>
<dbReference type="GO" id="GO:0016829">
    <property type="term" value="F:lyase activity"/>
    <property type="evidence" value="ECO:0007669"/>
    <property type="project" value="InterPro"/>
</dbReference>
<comment type="similarity">
    <text evidence="1">Belongs to the PrpD family.</text>
</comment>
<dbReference type="AlphaFoldDB" id="A0A381P4A4"/>